<dbReference type="InterPro" id="IPR021109">
    <property type="entry name" value="Peptidase_aspartic_dom_sf"/>
</dbReference>
<organism evidence="3 4">
    <name type="scientific">Trichuris muris</name>
    <name type="common">Mouse whipworm</name>
    <dbReference type="NCBI Taxonomy" id="70415"/>
    <lineage>
        <taxon>Eukaryota</taxon>
        <taxon>Metazoa</taxon>
        <taxon>Ecdysozoa</taxon>
        <taxon>Nematoda</taxon>
        <taxon>Enoplea</taxon>
        <taxon>Dorylaimia</taxon>
        <taxon>Trichinellida</taxon>
        <taxon>Trichuridae</taxon>
        <taxon>Trichuris</taxon>
    </lineage>
</organism>
<dbReference type="InterPro" id="IPR043502">
    <property type="entry name" value="DNA/RNA_pol_sf"/>
</dbReference>
<feature type="domain" description="Peptidase A2" evidence="2">
    <location>
        <begin position="42"/>
        <end position="56"/>
    </location>
</feature>
<dbReference type="InterPro" id="IPR001969">
    <property type="entry name" value="Aspartic_peptidase_AS"/>
</dbReference>
<dbReference type="InterPro" id="IPR001995">
    <property type="entry name" value="Peptidase_A2_cat"/>
</dbReference>
<dbReference type="SUPFAM" id="SSF50630">
    <property type="entry name" value="Acid proteases"/>
    <property type="match status" value="1"/>
</dbReference>
<dbReference type="SUPFAM" id="SSF56672">
    <property type="entry name" value="DNA/RNA polymerases"/>
    <property type="match status" value="1"/>
</dbReference>
<dbReference type="Proteomes" id="UP000046395">
    <property type="component" value="Unassembled WGS sequence"/>
</dbReference>
<evidence type="ECO:0000259" key="2">
    <source>
        <dbReference type="PROSITE" id="PS50175"/>
    </source>
</evidence>
<dbReference type="InterPro" id="IPR053134">
    <property type="entry name" value="RNA-dir_DNA_polymerase"/>
</dbReference>
<dbReference type="PANTHER" id="PTHR24559">
    <property type="entry name" value="TRANSPOSON TY3-I GAG-POL POLYPROTEIN"/>
    <property type="match status" value="1"/>
</dbReference>
<evidence type="ECO:0000256" key="1">
    <source>
        <dbReference type="ARBA" id="ARBA00022801"/>
    </source>
</evidence>
<dbReference type="GO" id="GO:0004190">
    <property type="term" value="F:aspartic-type endopeptidase activity"/>
    <property type="evidence" value="ECO:0007669"/>
    <property type="project" value="InterPro"/>
</dbReference>
<dbReference type="STRING" id="70415.A0A5S6QMX3"/>
<dbReference type="AlphaFoldDB" id="A0A5S6QMX3"/>
<dbReference type="GO" id="GO:0006508">
    <property type="term" value="P:proteolysis"/>
    <property type="evidence" value="ECO:0007669"/>
    <property type="project" value="InterPro"/>
</dbReference>
<dbReference type="PROSITE" id="PS50175">
    <property type="entry name" value="ASP_PROT_RETROV"/>
    <property type="match status" value="1"/>
</dbReference>
<protein>
    <submittedName>
        <fullName evidence="4">Peptidase A2 domain-containing protein</fullName>
    </submittedName>
</protein>
<proteinExistence type="predicted"/>
<dbReference type="WBParaSite" id="TMUE_2000008696.1">
    <property type="protein sequence ID" value="TMUE_2000008696.1"/>
    <property type="gene ID" value="WBGene00300369"/>
</dbReference>
<evidence type="ECO:0000313" key="4">
    <source>
        <dbReference type="WBParaSite" id="TMUE_2000008696.1"/>
    </source>
</evidence>
<reference evidence="4" key="1">
    <citation type="submission" date="2019-12" db="UniProtKB">
        <authorList>
            <consortium name="WormBaseParasite"/>
        </authorList>
    </citation>
    <scope>IDENTIFICATION</scope>
</reference>
<dbReference type="Gene3D" id="3.30.70.270">
    <property type="match status" value="2"/>
</dbReference>
<dbReference type="PANTHER" id="PTHR24559:SF444">
    <property type="entry name" value="REVERSE TRANSCRIPTASE DOMAIN-CONTAINING PROTEIN"/>
    <property type="match status" value="1"/>
</dbReference>
<dbReference type="FunFam" id="3.10.10.10:FF:000002">
    <property type="entry name" value="Retrovirus-related Pol polyprotein from transposon 17.6-like protein"/>
    <property type="match status" value="1"/>
</dbReference>
<evidence type="ECO:0000313" key="3">
    <source>
        <dbReference type="Proteomes" id="UP000046395"/>
    </source>
</evidence>
<name>A0A5S6QMX3_TRIMR</name>
<dbReference type="CDD" id="cd01647">
    <property type="entry name" value="RT_LTR"/>
    <property type="match status" value="1"/>
</dbReference>
<keyword evidence="1" id="KW-0378">Hydrolase</keyword>
<dbReference type="Gene3D" id="3.10.10.10">
    <property type="entry name" value="HIV Type 1 Reverse Transcriptase, subunit A, domain 1"/>
    <property type="match status" value="2"/>
</dbReference>
<accession>A0A5S6QMX3</accession>
<dbReference type="PROSITE" id="PS00141">
    <property type="entry name" value="ASP_PROTEASE"/>
    <property type="match status" value="1"/>
</dbReference>
<keyword evidence="3" id="KW-1185">Reference proteome</keyword>
<dbReference type="InterPro" id="IPR043128">
    <property type="entry name" value="Rev_trsase/Diguanyl_cyclase"/>
</dbReference>
<sequence>MHATVRRRFIVGKRIRPTTLTAVVGLPQNSRCIYVTDKISGIRFLVDTGASVSVLPFSDFRQTPTLQTLPLQAIATLPILEWTFHLSDVHVALLGADFLYHYGLVEDVKLQSIFSRNPAVLGQVQTAVRVSGTERFRQLLKQFITDSKNSQANRPHHAVHFIETTGRPVYCRPRRLPPDRFLVAKKHFDDLLRRGVVRPSKSCWASPLHLVPKKEPGEWRPCGDYRALNQCTVPDRYPLPHIADFNQHLQVRLEDIPKTAVTTPFGLFEFVMMPFGLRNAAQTFQRFMDEVTRGLNQPFSTFFPPGPPFWGRLSSWPPPYQRKA</sequence>